<keyword evidence="1" id="KW-1133">Transmembrane helix</keyword>
<evidence type="ECO:0000313" key="3">
    <source>
        <dbReference type="EMBL" id="EYC31201.1"/>
    </source>
</evidence>
<keyword evidence="1" id="KW-0472">Membrane</keyword>
<comment type="caution">
    <text evidence="3">The sequence shown here is derived from an EMBL/GenBank/DDBJ whole genome shotgun (WGS) entry which is preliminary data.</text>
</comment>
<feature type="chain" id="PRO_5001493845" evidence="2">
    <location>
        <begin position="23"/>
        <end position="82"/>
    </location>
</feature>
<sequence>MLVFLMNSTFLLLLLLVVDVFANNITSRIKNSTTESEQVLLSNGTFVSKDKYKIVWGLWAFGAVYGIIALATSIYQGIIQWG</sequence>
<name>A0A016VV54_9BILA</name>
<keyword evidence="1" id="KW-0812">Transmembrane</keyword>
<dbReference type="EMBL" id="JARK01001340">
    <property type="protein sequence ID" value="EYC31201.1"/>
    <property type="molecule type" value="Genomic_DNA"/>
</dbReference>
<evidence type="ECO:0000256" key="1">
    <source>
        <dbReference type="SAM" id="Phobius"/>
    </source>
</evidence>
<accession>A0A016VV54</accession>
<protein>
    <submittedName>
        <fullName evidence="3">Uncharacterized protein</fullName>
    </submittedName>
</protein>
<dbReference type="OrthoDB" id="10458077at2759"/>
<feature type="signal peptide" evidence="2">
    <location>
        <begin position="1"/>
        <end position="22"/>
    </location>
</feature>
<keyword evidence="4" id="KW-1185">Reference proteome</keyword>
<dbReference type="Proteomes" id="UP000024635">
    <property type="component" value="Unassembled WGS sequence"/>
</dbReference>
<evidence type="ECO:0000256" key="2">
    <source>
        <dbReference type="SAM" id="SignalP"/>
    </source>
</evidence>
<feature type="transmembrane region" description="Helical" evidence="1">
    <location>
        <begin position="54"/>
        <end position="75"/>
    </location>
</feature>
<keyword evidence="2" id="KW-0732">Signal</keyword>
<reference evidence="4" key="1">
    <citation type="journal article" date="2015" name="Nat. Genet.">
        <title>The genome and transcriptome of the zoonotic hookworm Ancylostoma ceylanicum identify infection-specific gene families.</title>
        <authorList>
            <person name="Schwarz E.M."/>
            <person name="Hu Y."/>
            <person name="Antoshechkin I."/>
            <person name="Miller M.M."/>
            <person name="Sternberg P.W."/>
            <person name="Aroian R.V."/>
        </authorList>
    </citation>
    <scope>NUCLEOTIDE SEQUENCE</scope>
    <source>
        <strain evidence="4">HY135</strain>
    </source>
</reference>
<proteinExistence type="predicted"/>
<dbReference type="AlphaFoldDB" id="A0A016VV54"/>
<organism evidence="3 4">
    <name type="scientific">Ancylostoma ceylanicum</name>
    <dbReference type="NCBI Taxonomy" id="53326"/>
    <lineage>
        <taxon>Eukaryota</taxon>
        <taxon>Metazoa</taxon>
        <taxon>Ecdysozoa</taxon>
        <taxon>Nematoda</taxon>
        <taxon>Chromadorea</taxon>
        <taxon>Rhabditida</taxon>
        <taxon>Rhabditina</taxon>
        <taxon>Rhabditomorpha</taxon>
        <taxon>Strongyloidea</taxon>
        <taxon>Ancylostomatidae</taxon>
        <taxon>Ancylostomatinae</taxon>
        <taxon>Ancylostoma</taxon>
    </lineage>
</organism>
<gene>
    <name evidence="3" type="primary">Acey_s0004.g2018</name>
    <name evidence="3" type="ORF">Y032_0004g2018</name>
</gene>
<evidence type="ECO:0000313" key="4">
    <source>
        <dbReference type="Proteomes" id="UP000024635"/>
    </source>
</evidence>